<dbReference type="PANTHER" id="PTHR42884">
    <property type="entry name" value="PROPROTEIN CONVERTASE SUBTILISIN/KEXIN-RELATED"/>
    <property type="match status" value="1"/>
</dbReference>
<evidence type="ECO:0000313" key="8">
    <source>
        <dbReference type="Proteomes" id="UP000225706"/>
    </source>
</evidence>
<sequence length="678" mass="77749">MPFRSDLKLNESSLEETSEFCDLGLVTSNKLSWNAHVDKISSKANKILGLIKRTCKGLKDVNMLRRLYCALSFSFAAIVFNYYLCTFLTSASLIPNGYIVDLVNSDEFRVLIKEKGAKFDEKNNVEYFQVPAHDGLTEVDYLYDLKETKSPSIRKIIDQKFQALPQQVDKTLLGPEIQDFCDQFPVIRKFEVRLSSEAVDVRRRTGGRRTRSADHSLHNLLQFVGTLHHPHFANSTLMMDCVPIHQSVECVERLVVYVQSVGTLHHTRFANGTLMMDCVPIHQSVECVERLVVYVQLYLFMVNIHNGAPGLLARGHAQVGLSNVPVHEGEEETVADGDHIHNQGNATHKVAQCVRTLQLKSYAKSTLMMDCVRIHQSVGCVKRGVDYVQTEIVTYYVPGRSERIHSVLFGFLAFSVTEIFPSHAYTNIWAVKIRGSLQKAKELAVKHGFIYDKHLFEDYHTLKRPQLNHRLEGKSFLSEDIDKKLDMDPKVEWFMHQKERKYKSFSDRTFRDPFYSQQWYIRRADGPTYNITSVWKKYTGRGILVAVVDDGLDGNHPELSDNYVLIYIILFCINNTVVLKTPSKSAAVSPESDLLNGGPDVLCEVPELAACSADHRAILWEIAVDARKPLDQRRRFCRWTSDPRFIVRSDYVLSLVERKERQLCCLHRWQQLHDKIED</sequence>
<dbReference type="SUPFAM" id="SSF52743">
    <property type="entry name" value="Subtilisin-like"/>
    <property type="match status" value="1"/>
</dbReference>
<keyword evidence="5" id="KW-1133">Transmembrane helix</keyword>
<dbReference type="PROSITE" id="PS51892">
    <property type="entry name" value="SUBTILASE"/>
    <property type="match status" value="1"/>
</dbReference>
<dbReference type="GO" id="GO:0004252">
    <property type="term" value="F:serine-type endopeptidase activity"/>
    <property type="evidence" value="ECO:0007669"/>
    <property type="project" value="InterPro"/>
</dbReference>
<accession>A0A2B4SI95</accession>
<dbReference type="PANTHER" id="PTHR42884:SF14">
    <property type="entry name" value="NEUROENDOCRINE CONVERTASE 1"/>
    <property type="match status" value="1"/>
</dbReference>
<dbReference type="GO" id="GO:0000139">
    <property type="term" value="C:Golgi membrane"/>
    <property type="evidence" value="ECO:0007669"/>
    <property type="project" value="TreeGrafter"/>
</dbReference>
<evidence type="ECO:0000313" key="7">
    <source>
        <dbReference type="EMBL" id="PFX28247.1"/>
    </source>
</evidence>
<comment type="caution">
    <text evidence="7">The sequence shown here is derived from an EMBL/GenBank/DDBJ whole genome shotgun (WGS) entry which is preliminary data.</text>
</comment>
<evidence type="ECO:0000256" key="4">
    <source>
        <dbReference type="PROSITE-ProRule" id="PRU01240"/>
    </source>
</evidence>
<keyword evidence="8" id="KW-1185">Reference proteome</keyword>
<dbReference type="InterPro" id="IPR023827">
    <property type="entry name" value="Peptidase_S8_Asp-AS"/>
</dbReference>
<evidence type="ECO:0000256" key="5">
    <source>
        <dbReference type="SAM" id="Phobius"/>
    </source>
</evidence>
<proteinExistence type="inferred from homology"/>
<evidence type="ECO:0000259" key="6">
    <source>
        <dbReference type="Pfam" id="PF16470"/>
    </source>
</evidence>
<dbReference type="Pfam" id="PF16470">
    <property type="entry name" value="S8_pro-domain"/>
    <property type="match status" value="1"/>
</dbReference>
<keyword evidence="5" id="KW-0812">Transmembrane</keyword>
<dbReference type="Gene3D" id="3.30.70.850">
    <property type="entry name" value="Peptidase S8, pro-domain"/>
    <property type="match status" value="1"/>
</dbReference>
<feature type="transmembrane region" description="Helical" evidence="5">
    <location>
        <begin position="67"/>
        <end position="84"/>
    </location>
</feature>
<reference evidence="8" key="1">
    <citation type="journal article" date="2017" name="bioRxiv">
        <title>Comparative analysis of the genomes of Stylophora pistillata and Acropora digitifera provides evidence for extensive differences between species of corals.</title>
        <authorList>
            <person name="Voolstra C.R."/>
            <person name="Li Y."/>
            <person name="Liew Y.J."/>
            <person name="Baumgarten S."/>
            <person name="Zoccola D."/>
            <person name="Flot J.-F."/>
            <person name="Tambutte S."/>
            <person name="Allemand D."/>
            <person name="Aranda M."/>
        </authorList>
    </citation>
    <scope>NUCLEOTIDE SEQUENCE [LARGE SCALE GENOMIC DNA]</scope>
</reference>
<dbReference type="OrthoDB" id="300641at2759"/>
<keyword evidence="2" id="KW-0378">Hydrolase</keyword>
<dbReference type="InterPro" id="IPR032815">
    <property type="entry name" value="S8_pro-domain"/>
</dbReference>
<evidence type="ECO:0000256" key="1">
    <source>
        <dbReference type="ARBA" id="ARBA00022670"/>
    </source>
</evidence>
<keyword evidence="3" id="KW-0720">Serine protease</keyword>
<feature type="domain" description="Peptidase S8 pro-domain" evidence="6">
    <location>
        <begin position="429"/>
        <end position="501"/>
    </location>
</feature>
<keyword evidence="1" id="KW-0645">Protease</keyword>
<dbReference type="EMBL" id="LSMT01000087">
    <property type="protein sequence ID" value="PFX28247.1"/>
    <property type="molecule type" value="Genomic_DNA"/>
</dbReference>
<evidence type="ECO:0000256" key="3">
    <source>
        <dbReference type="ARBA" id="ARBA00022825"/>
    </source>
</evidence>
<dbReference type="PROSITE" id="PS00136">
    <property type="entry name" value="SUBTILASE_ASP"/>
    <property type="match status" value="1"/>
</dbReference>
<comment type="similarity">
    <text evidence="4">Belongs to the peptidase S8 family.</text>
</comment>
<dbReference type="InterPro" id="IPR036852">
    <property type="entry name" value="Peptidase_S8/S53_dom_sf"/>
</dbReference>
<evidence type="ECO:0000256" key="2">
    <source>
        <dbReference type="ARBA" id="ARBA00022801"/>
    </source>
</evidence>
<dbReference type="GO" id="GO:0005802">
    <property type="term" value="C:trans-Golgi network"/>
    <property type="evidence" value="ECO:0007669"/>
    <property type="project" value="TreeGrafter"/>
</dbReference>
<keyword evidence="5" id="KW-0472">Membrane</keyword>
<dbReference type="InterPro" id="IPR038466">
    <property type="entry name" value="S8_pro-domain_sf"/>
</dbReference>
<name>A0A2B4SI95_STYPI</name>
<dbReference type="AlphaFoldDB" id="A0A2B4SI95"/>
<gene>
    <name evidence="7" type="primary">FURIN</name>
    <name evidence="7" type="ORF">AWC38_SpisGene7029</name>
</gene>
<dbReference type="Gene3D" id="3.40.50.200">
    <property type="entry name" value="Peptidase S8/S53 domain"/>
    <property type="match status" value="1"/>
</dbReference>
<dbReference type="Proteomes" id="UP000225706">
    <property type="component" value="Unassembled WGS sequence"/>
</dbReference>
<protein>
    <submittedName>
        <fullName evidence="7">Furin</fullName>
    </submittedName>
</protein>
<organism evidence="7 8">
    <name type="scientific">Stylophora pistillata</name>
    <name type="common">Smooth cauliflower coral</name>
    <dbReference type="NCBI Taxonomy" id="50429"/>
    <lineage>
        <taxon>Eukaryota</taxon>
        <taxon>Metazoa</taxon>
        <taxon>Cnidaria</taxon>
        <taxon>Anthozoa</taxon>
        <taxon>Hexacorallia</taxon>
        <taxon>Scleractinia</taxon>
        <taxon>Astrocoeniina</taxon>
        <taxon>Pocilloporidae</taxon>
        <taxon>Stylophora</taxon>
    </lineage>
</organism>
<comment type="caution">
    <text evidence="4">Lacks conserved residue(s) required for the propagation of feature annotation.</text>
</comment>
<dbReference type="GO" id="GO:0016485">
    <property type="term" value="P:protein processing"/>
    <property type="evidence" value="ECO:0007669"/>
    <property type="project" value="TreeGrafter"/>
</dbReference>